<keyword evidence="5" id="KW-0175">Coiled coil</keyword>
<protein>
    <submittedName>
        <fullName evidence="7">Putative DNA-binding protein with the Helix-hairpin-helix motif</fullName>
    </submittedName>
</protein>
<evidence type="ECO:0000259" key="6">
    <source>
        <dbReference type="PROSITE" id="PS51918"/>
    </source>
</evidence>
<dbReference type="GO" id="GO:0003677">
    <property type="term" value="F:DNA binding"/>
    <property type="evidence" value="ECO:0007669"/>
    <property type="project" value="UniProtKB-KW"/>
</dbReference>
<dbReference type="Proteomes" id="UP000013307">
    <property type="component" value="Chromosome"/>
</dbReference>
<dbReference type="GO" id="GO:0046872">
    <property type="term" value="F:metal ion binding"/>
    <property type="evidence" value="ECO:0007669"/>
    <property type="project" value="UniProtKB-KW"/>
</dbReference>
<dbReference type="InterPro" id="IPR058240">
    <property type="entry name" value="rSAM_sf"/>
</dbReference>
<keyword evidence="2" id="KW-0479">Metal-binding</keyword>
<gene>
    <name evidence="7" type="ORF">Asulf_00893</name>
</gene>
<dbReference type="eggNOG" id="arCOG00661">
    <property type="taxonomic scope" value="Archaea"/>
</dbReference>
<proteinExistence type="predicted"/>
<dbReference type="SFLD" id="SFLDS00029">
    <property type="entry name" value="Radical_SAM"/>
    <property type="match status" value="1"/>
</dbReference>
<dbReference type="KEGG" id="ast:Asulf_00893"/>
<dbReference type="HOGENOM" id="CLU_033784_1_0_2"/>
<dbReference type="PROSITE" id="PS51918">
    <property type="entry name" value="RADICAL_SAM"/>
    <property type="match status" value="1"/>
</dbReference>
<keyword evidence="4" id="KW-0411">Iron-sulfur</keyword>
<dbReference type="RefSeq" id="WP_015590498.1">
    <property type="nucleotide sequence ID" value="NC_021169.1"/>
</dbReference>
<dbReference type="STRING" id="387631.Asulf_00893"/>
<keyword evidence="3" id="KW-0408">Iron</keyword>
<evidence type="ECO:0000256" key="1">
    <source>
        <dbReference type="ARBA" id="ARBA00022691"/>
    </source>
</evidence>
<dbReference type="GeneID" id="15392534"/>
<sequence>MNIDNLSRLILSSRFDVCHSRCTFDYSRMIYRSRVNGRSIKLFKVLLSNRCRFDCKYCRNAWYKGISASPEEIAKVFRIMKEKNLVSGAFISSAVDSDPDNVMEKLLETGRLIRKFHSGYLHLKIIPGSSPEYIEEAIDLANRVSINLETTSDSRMNEISSVKRLKEDIFRKQRKIQREIKKAKEARRSQTTQIIAGIGESDLEILKIMHKEYSEIGVSRVYISGFTPLKGTPMENFRKERRKRVVNLYRMDALLRMYGYSPKLIESVMEDGMLPSIDPKMAIAEKLENLELEQIPGCGKRISQLLRQGKSLAEIKRMGYSIKRISAYLPAQTKLTEF</sequence>
<dbReference type="InterPro" id="IPR006638">
    <property type="entry name" value="Elp3/MiaA/NifB-like_rSAM"/>
</dbReference>
<dbReference type="EMBL" id="CP005290">
    <property type="protein sequence ID" value="AGK60900.1"/>
    <property type="molecule type" value="Genomic_DNA"/>
</dbReference>
<evidence type="ECO:0000256" key="2">
    <source>
        <dbReference type="ARBA" id="ARBA00022723"/>
    </source>
</evidence>
<dbReference type="Gene3D" id="3.20.20.70">
    <property type="entry name" value="Aldolase class I"/>
    <property type="match status" value="1"/>
</dbReference>
<dbReference type="InterPro" id="IPR007197">
    <property type="entry name" value="rSAM"/>
</dbReference>
<dbReference type="SFLD" id="SFLDG01102">
    <property type="entry name" value="Uncharacterised_Radical_SAM_Su"/>
    <property type="match status" value="1"/>
</dbReference>
<accession>N0BL12</accession>
<evidence type="ECO:0000313" key="8">
    <source>
        <dbReference type="Proteomes" id="UP000013307"/>
    </source>
</evidence>
<dbReference type="InterPro" id="IPR013785">
    <property type="entry name" value="Aldolase_TIM"/>
</dbReference>
<dbReference type="SUPFAM" id="SSF102114">
    <property type="entry name" value="Radical SAM enzymes"/>
    <property type="match status" value="1"/>
</dbReference>
<dbReference type="AlphaFoldDB" id="N0BL12"/>
<organism evidence="7 8">
    <name type="scientific">Archaeoglobus sulfaticallidus PM70-1</name>
    <dbReference type="NCBI Taxonomy" id="387631"/>
    <lineage>
        <taxon>Archaea</taxon>
        <taxon>Methanobacteriati</taxon>
        <taxon>Methanobacteriota</taxon>
        <taxon>Archaeoglobi</taxon>
        <taxon>Archaeoglobales</taxon>
        <taxon>Archaeoglobaceae</taxon>
        <taxon>Archaeoglobus</taxon>
    </lineage>
</organism>
<keyword evidence="8" id="KW-1185">Reference proteome</keyword>
<feature type="coiled-coil region" evidence="5">
    <location>
        <begin position="162"/>
        <end position="193"/>
    </location>
</feature>
<feature type="domain" description="Radical SAM core" evidence="6">
    <location>
        <begin position="35"/>
        <end position="261"/>
    </location>
</feature>
<evidence type="ECO:0000256" key="5">
    <source>
        <dbReference type="SAM" id="Coils"/>
    </source>
</evidence>
<dbReference type="Pfam" id="PF04055">
    <property type="entry name" value="Radical_SAM"/>
    <property type="match status" value="1"/>
</dbReference>
<dbReference type="CDD" id="cd01335">
    <property type="entry name" value="Radical_SAM"/>
    <property type="match status" value="1"/>
</dbReference>
<name>N0BL12_9EURY</name>
<evidence type="ECO:0000256" key="4">
    <source>
        <dbReference type="ARBA" id="ARBA00023014"/>
    </source>
</evidence>
<keyword evidence="1" id="KW-0949">S-adenosyl-L-methionine</keyword>
<reference evidence="7 8" key="1">
    <citation type="journal article" date="2013" name="Genome Announc.">
        <title>Complete Genome Sequence of the Thermophilic and Facultatively Chemolithoautotrophic Sulfate Reducer Archaeoglobus sulfaticallidus Strain PM70-1T.</title>
        <authorList>
            <person name="Stokke R."/>
            <person name="Hocking W.P."/>
            <person name="Steinsbu B.O."/>
            <person name="Steen I.H."/>
        </authorList>
    </citation>
    <scope>NUCLEOTIDE SEQUENCE [LARGE SCALE GENOMIC DNA]</scope>
    <source>
        <strain evidence="7">PM70-1</strain>
    </source>
</reference>
<keyword evidence="7" id="KW-0238">DNA-binding</keyword>
<evidence type="ECO:0000256" key="3">
    <source>
        <dbReference type="ARBA" id="ARBA00023004"/>
    </source>
</evidence>
<dbReference type="SMART" id="SM00729">
    <property type="entry name" value="Elp3"/>
    <property type="match status" value="1"/>
</dbReference>
<dbReference type="InterPro" id="IPR023874">
    <property type="entry name" value="DNA_rSAM_put"/>
</dbReference>
<dbReference type="GO" id="GO:0051536">
    <property type="term" value="F:iron-sulfur cluster binding"/>
    <property type="evidence" value="ECO:0007669"/>
    <property type="project" value="UniProtKB-KW"/>
</dbReference>
<dbReference type="OrthoDB" id="15118at2157"/>
<dbReference type="GO" id="GO:0003824">
    <property type="term" value="F:catalytic activity"/>
    <property type="evidence" value="ECO:0007669"/>
    <property type="project" value="InterPro"/>
</dbReference>
<evidence type="ECO:0000313" key="7">
    <source>
        <dbReference type="EMBL" id="AGK60900.1"/>
    </source>
</evidence>